<dbReference type="InterPro" id="IPR058807">
    <property type="entry name" value="ScoMcrA_N"/>
</dbReference>
<organism evidence="3 4">
    <name type="scientific">Cellulomonas xiejunii</name>
    <dbReference type="NCBI Taxonomy" id="2968083"/>
    <lineage>
        <taxon>Bacteria</taxon>
        <taxon>Bacillati</taxon>
        <taxon>Actinomycetota</taxon>
        <taxon>Actinomycetes</taxon>
        <taxon>Micrococcales</taxon>
        <taxon>Cellulomonadaceae</taxon>
        <taxon>Cellulomonas</taxon>
    </lineage>
</organism>
<accession>A0ABY5KRB7</accession>
<gene>
    <name evidence="3" type="ORF">NP048_18335</name>
</gene>
<reference evidence="3 4" key="1">
    <citation type="submission" date="2022-07" db="EMBL/GenBank/DDBJ databases">
        <title>Novel species in genus cellulomonas.</title>
        <authorList>
            <person name="Ye L."/>
        </authorList>
    </citation>
    <scope>NUCLEOTIDE SEQUENCE [LARGE SCALE GENOMIC DNA]</scope>
    <source>
        <strain evidence="4">zg-B89</strain>
    </source>
</reference>
<feature type="compositionally biased region" description="Basic and acidic residues" evidence="1">
    <location>
        <begin position="108"/>
        <end position="125"/>
    </location>
</feature>
<name>A0ABY5KRB7_9CELL</name>
<dbReference type="Pfam" id="PF26345">
    <property type="entry name" value="ScoMcrA_N"/>
    <property type="match status" value="1"/>
</dbReference>
<sequence length="147" mass="15854">MATFSSVARQHVLQAIEEYDRRGGEDFLAVYGFVPQDEWTLTHEGRVYDLPAVVGVAHRFATGRLATPDDLTGSLASAAAIMRKRGFEVTQPGGGPVAAPVRAKRAPQRREPAAKPRKSSAEPERVAPVCPTCHMTLAAMGNCDYCS</sequence>
<evidence type="ECO:0000313" key="3">
    <source>
        <dbReference type="EMBL" id="UUI71721.1"/>
    </source>
</evidence>
<feature type="domain" description="ScoMcrA-like N-terminal head" evidence="2">
    <location>
        <begin position="5"/>
        <end position="91"/>
    </location>
</feature>
<dbReference type="RefSeq" id="WP_227576756.1">
    <property type="nucleotide sequence ID" value="NZ_CP101987.1"/>
</dbReference>
<keyword evidence="4" id="KW-1185">Reference proteome</keyword>
<protein>
    <recommendedName>
        <fullName evidence="2">ScoMcrA-like N-terminal head domain-containing protein</fullName>
    </recommendedName>
</protein>
<evidence type="ECO:0000313" key="4">
    <source>
        <dbReference type="Proteomes" id="UP001316384"/>
    </source>
</evidence>
<evidence type="ECO:0000256" key="1">
    <source>
        <dbReference type="SAM" id="MobiDB-lite"/>
    </source>
</evidence>
<dbReference type="Proteomes" id="UP001316384">
    <property type="component" value="Chromosome"/>
</dbReference>
<dbReference type="EMBL" id="CP101987">
    <property type="protein sequence ID" value="UUI71721.1"/>
    <property type="molecule type" value="Genomic_DNA"/>
</dbReference>
<evidence type="ECO:0000259" key="2">
    <source>
        <dbReference type="Pfam" id="PF26345"/>
    </source>
</evidence>
<proteinExistence type="predicted"/>
<feature type="region of interest" description="Disordered" evidence="1">
    <location>
        <begin position="91"/>
        <end position="126"/>
    </location>
</feature>